<comment type="caution">
    <text evidence="2">The sequence shown here is derived from an EMBL/GenBank/DDBJ whole genome shotgun (WGS) entry which is preliminary data.</text>
</comment>
<proteinExistence type="predicted"/>
<keyword evidence="3" id="KW-1185">Reference proteome</keyword>
<dbReference type="Proteomes" id="UP000050525">
    <property type="component" value="Unassembled WGS sequence"/>
</dbReference>
<dbReference type="EMBL" id="AKHW03001930">
    <property type="protein sequence ID" value="KYO40372.1"/>
    <property type="molecule type" value="Genomic_DNA"/>
</dbReference>
<evidence type="ECO:0000256" key="1">
    <source>
        <dbReference type="SAM" id="MobiDB-lite"/>
    </source>
</evidence>
<protein>
    <submittedName>
        <fullName evidence="2">Uncharacterized protein</fullName>
    </submittedName>
</protein>
<gene>
    <name evidence="2" type="ORF">Y1Q_0013199</name>
</gene>
<dbReference type="AlphaFoldDB" id="A0A151NTX3"/>
<name>A0A151NTX3_ALLMI</name>
<feature type="region of interest" description="Disordered" evidence="1">
    <location>
        <begin position="101"/>
        <end position="124"/>
    </location>
</feature>
<feature type="compositionally biased region" description="Polar residues" evidence="1">
    <location>
        <begin position="101"/>
        <end position="115"/>
    </location>
</feature>
<evidence type="ECO:0000313" key="3">
    <source>
        <dbReference type="Proteomes" id="UP000050525"/>
    </source>
</evidence>
<accession>A0A151NTX3</accession>
<evidence type="ECO:0000313" key="2">
    <source>
        <dbReference type="EMBL" id="KYO40372.1"/>
    </source>
</evidence>
<reference evidence="2 3" key="1">
    <citation type="journal article" date="2012" name="Genome Biol.">
        <title>Sequencing three crocodilian genomes to illuminate the evolution of archosaurs and amniotes.</title>
        <authorList>
            <person name="St John J.A."/>
            <person name="Braun E.L."/>
            <person name="Isberg S.R."/>
            <person name="Miles L.G."/>
            <person name="Chong A.Y."/>
            <person name="Gongora J."/>
            <person name="Dalzell P."/>
            <person name="Moran C."/>
            <person name="Bed'hom B."/>
            <person name="Abzhanov A."/>
            <person name="Burgess S.C."/>
            <person name="Cooksey A.M."/>
            <person name="Castoe T.A."/>
            <person name="Crawford N.G."/>
            <person name="Densmore L.D."/>
            <person name="Drew J.C."/>
            <person name="Edwards S.V."/>
            <person name="Faircloth B.C."/>
            <person name="Fujita M.K."/>
            <person name="Greenwold M.J."/>
            <person name="Hoffmann F.G."/>
            <person name="Howard J.M."/>
            <person name="Iguchi T."/>
            <person name="Janes D.E."/>
            <person name="Khan S.Y."/>
            <person name="Kohno S."/>
            <person name="de Koning A.J."/>
            <person name="Lance S.L."/>
            <person name="McCarthy F.M."/>
            <person name="McCormack J.E."/>
            <person name="Merchant M.E."/>
            <person name="Peterson D.G."/>
            <person name="Pollock D.D."/>
            <person name="Pourmand N."/>
            <person name="Raney B.J."/>
            <person name="Roessler K.A."/>
            <person name="Sanford J.R."/>
            <person name="Sawyer R.H."/>
            <person name="Schmidt C.J."/>
            <person name="Triplett E.W."/>
            <person name="Tuberville T.D."/>
            <person name="Venegas-Anaya M."/>
            <person name="Howard J.T."/>
            <person name="Jarvis E.D."/>
            <person name="Guillette L.J.Jr."/>
            <person name="Glenn T.C."/>
            <person name="Green R.E."/>
            <person name="Ray D.A."/>
        </authorList>
    </citation>
    <scope>NUCLEOTIDE SEQUENCE [LARGE SCALE GENOMIC DNA]</scope>
    <source>
        <strain evidence="2">KSC_2009_1</strain>
    </source>
</reference>
<organism evidence="2 3">
    <name type="scientific">Alligator mississippiensis</name>
    <name type="common">American alligator</name>
    <dbReference type="NCBI Taxonomy" id="8496"/>
    <lineage>
        <taxon>Eukaryota</taxon>
        <taxon>Metazoa</taxon>
        <taxon>Chordata</taxon>
        <taxon>Craniata</taxon>
        <taxon>Vertebrata</taxon>
        <taxon>Euteleostomi</taxon>
        <taxon>Archelosauria</taxon>
        <taxon>Archosauria</taxon>
        <taxon>Crocodylia</taxon>
        <taxon>Alligatoridae</taxon>
        <taxon>Alligatorinae</taxon>
        <taxon>Alligator</taxon>
    </lineage>
</organism>
<sequence length="124" mass="14231">MEVLVKDFGPVPHCTDMYQKSGSLSKGLSYMVYQDLHQNPSDEVNHQKGVEWMEEGGPVRGRQAQRQLWEKQTAEAVQFRSDGPFLPKCREPLIHCKGHSSCCQEHNPSSRQNNLKPARWQEPL</sequence>